<keyword evidence="2" id="KW-1185">Reference proteome</keyword>
<proteinExistence type="predicted"/>
<organism evidence="1 2">
    <name type="scientific">Streptomyces citrinus</name>
    <dbReference type="NCBI Taxonomy" id="3118173"/>
    <lineage>
        <taxon>Bacteria</taxon>
        <taxon>Bacillati</taxon>
        <taxon>Actinomycetota</taxon>
        <taxon>Actinomycetes</taxon>
        <taxon>Kitasatosporales</taxon>
        <taxon>Streptomycetaceae</taxon>
        <taxon>Streptomyces</taxon>
    </lineage>
</organism>
<protein>
    <submittedName>
        <fullName evidence="1">GNAT family N-acetyltransferase</fullName>
    </submittedName>
</protein>
<accession>A0ACD5AAD7</accession>
<name>A0ACD5AAD7_9ACTN</name>
<evidence type="ECO:0000313" key="2">
    <source>
        <dbReference type="Proteomes" id="UP001432251"/>
    </source>
</evidence>
<evidence type="ECO:0000313" key="1">
    <source>
        <dbReference type="EMBL" id="WWQ64190.1"/>
    </source>
</evidence>
<reference evidence="1" key="1">
    <citation type="journal article" date="2025" name="Int. J. Syst. Evol. Microbiol.">
        <title>Streptomyces citrinus sp. nov., with yellow diffusible pigment.</title>
        <authorList>
            <person name="He Y."/>
            <person name="Yang E."/>
            <person name="Xu J."/>
            <person name="Sun Y."/>
            <person name="Sun L."/>
        </authorList>
    </citation>
    <scope>NUCLEOTIDE SEQUENCE</scope>
    <source>
        <strain evidence="1">Q6</strain>
    </source>
</reference>
<dbReference type="Proteomes" id="UP001432251">
    <property type="component" value="Chromosome"/>
</dbReference>
<gene>
    <name evidence="1" type="ORF">V2W30_13135</name>
</gene>
<dbReference type="EMBL" id="CP146022">
    <property type="protein sequence ID" value="WWQ64190.1"/>
    <property type="molecule type" value="Genomic_DNA"/>
</dbReference>
<sequence length="269" mass="27935">MRLEQLERYYDAVPRTAARAEDFDSLTLFVREGAGWPYYARPALRADAPPPSVTDVLAVRARQRELKVPEAFEWVAETTPGMRAAAEAAGLVVHTHPLMAREPGAPAGAPHPLVRILSADDPFLAAALALPHVAFAHPGTAVGTAGAAELTAALTERAGDGTLSGYQDRIRAGQVVVAAAVENGVVVSSGMHLPVGDVTEVAGVGTLPAARRRGLGLAVTSALVTHASTTGANTVFLSAGDDDVARVYAKLGFHRQATAMIAEPPSTTP</sequence>